<sequence>MYDMHGKAAVSLAEPRVHNKPSSLYLLSDGGRSAPERERGEDHQAHPKASQGHANYQAVPTSFSDPRCVPADSSTPGRVHEPPETRPTVAVQDHTQHATNMEMPTVLTPYQRMRELLSVKGLGRAAGPRVDDLQTYLRSDRSARIIIRLRLLWGSDHGHNNWKMVFKTPCEANREDIDSILVTVTVWNMESKSDLLPTPWCVVDIIEYSHLQLFTWQAVPIDGTTIADALVS</sequence>
<feature type="region of interest" description="Disordered" evidence="1">
    <location>
        <begin position="21"/>
        <end position="91"/>
    </location>
</feature>
<gene>
    <name evidence="2" type="ORF">PC129_g19578</name>
</gene>
<comment type="caution">
    <text evidence="2">The sequence shown here is derived from an EMBL/GenBank/DDBJ whole genome shotgun (WGS) entry which is preliminary data.</text>
</comment>
<name>A0A8T1HAD7_9STRA</name>
<dbReference type="AlphaFoldDB" id="A0A8T1HAD7"/>
<feature type="compositionally biased region" description="Basic and acidic residues" evidence="1">
    <location>
        <begin position="34"/>
        <end position="45"/>
    </location>
</feature>
<dbReference type="EMBL" id="RCMV01001274">
    <property type="protein sequence ID" value="KAG3209405.1"/>
    <property type="molecule type" value="Genomic_DNA"/>
</dbReference>
<dbReference type="Proteomes" id="UP000760860">
    <property type="component" value="Unassembled WGS sequence"/>
</dbReference>
<protein>
    <submittedName>
        <fullName evidence="2">Uncharacterized protein</fullName>
    </submittedName>
</protein>
<evidence type="ECO:0000313" key="3">
    <source>
        <dbReference type="Proteomes" id="UP000760860"/>
    </source>
</evidence>
<evidence type="ECO:0000313" key="2">
    <source>
        <dbReference type="EMBL" id="KAG3209405.1"/>
    </source>
</evidence>
<reference evidence="2" key="1">
    <citation type="submission" date="2018-05" db="EMBL/GenBank/DDBJ databases">
        <title>Effector identification in a new, highly contiguous assembly of the strawberry crown rot pathogen Phytophthora cactorum.</title>
        <authorList>
            <person name="Armitage A.D."/>
            <person name="Nellist C.F."/>
            <person name="Bates H."/>
            <person name="Vickerstaff R.J."/>
            <person name="Harrison R.J."/>
        </authorList>
    </citation>
    <scope>NUCLEOTIDE SEQUENCE</scope>
    <source>
        <strain evidence="2">P421</strain>
    </source>
</reference>
<feature type="compositionally biased region" description="Polar residues" evidence="1">
    <location>
        <begin position="52"/>
        <end position="64"/>
    </location>
</feature>
<accession>A0A8T1HAD7</accession>
<evidence type="ECO:0000256" key="1">
    <source>
        <dbReference type="SAM" id="MobiDB-lite"/>
    </source>
</evidence>
<dbReference type="VEuPathDB" id="FungiDB:PC110_g9750"/>
<organism evidence="2 3">
    <name type="scientific">Phytophthora cactorum</name>
    <dbReference type="NCBI Taxonomy" id="29920"/>
    <lineage>
        <taxon>Eukaryota</taxon>
        <taxon>Sar</taxon>
        <taxon>Stramenopiles</taxon>
        <taxon>Oomycota</taxon>
        <taxon>Peronosporomycetes</taxon>
        <taxon>Peronosporales</taxon>
        <taxon>Peronosporaceae</taxon>
        <taxon>Phytophthora</taxon>
    </lineage>
</organism>
<proteinExistence type="predicted"/>